<protein>
    <submittedName>
        <fullName evidence="3">Extracellular solute-binding protein</fullName>
    </submittedName>
</protein>
<organism evidence="3 4">
    <name type="scientific">Sinorhizobium terangae</name>
    <dbReference type="NCBI Taxonomy" id="110322"/>
    <lineage>
        <taxon>Bacteria</taxon>
        <taxon>Pseudomonadati</taxon>
        <taxon>Pseudomonadota</taxon>
        <taxon>Alphaproteobacteria</taxon>
        <taxon>Hyphomicrobiales</taxon>
        <taxon>Rhizobiaceae</taxon>
        <taxon>Sinorhizobium/Ensifer group</taxon>
        <taxon>Sinorhizobium</taxon>
    </lineage>
</organism>
<name>A0A6N7LJK7_SINTE</name>
<evidence type="ECO:0000313" key="3">
    <source>
        <dbReference type="EMBL" id="MQX16924.1"/>
    </source>
</evidence>
<feature type="signal peptide" evidence="2">
    <location>
        <begin position="1"/>
        <end position="29"/>
    </location>
</feature>
<gene>
    <name evidence="3" type="ORF">GHK62_19825</name>
</gene>
<keyword evidence="1 2" id="KW-0732">Signal</keyword>
<dbReference type="OrthoDB" id="7374867at2"/>
<dbReference type="RefSeq" id="WP_153440829.1">
    <property type="nucleotide sequence ID" value="NZ_CP121659.1"/>
</dbReference>
<evidence type="ECO:0000256" key="2">
    <source>
        <dbReference type="SAM" id="SignalP"/>
    </source>
</evidence>
<evidence type="ECO:0000313" key="4">
    <source>
        <dbReference type="Proteomes" id="UP000439983"/>
    </source>
</evidence>
<dbReference type="SUPFAM" id="SSF53850">
    <property type="entry name" value="Periplasmic binding protein-like II"/>
    <property type="match status" value="1"/>
</dbReference>
<reference evidence="3 4" key="1">
    <citation type="journal article" date="2013" name="Genome Biol.">
        <title>Comparative genomics of the core and accessory genomes of 48 Sinorhizobium strains comprising five genospecies.</title>
        <authorList>
            <person name="Sugawara M."/>
            <person name="Epstein B."/>
            <person name="Badgley B.D."/>
            <person name="Unno T."/>
            <person name="Xu L."/>
            <person name="Reese J."/>
            <person name="Gyaneshwar P."/>
            <person name="Denny R."/>
            <person name="Mudge J."/>
            <person name="Bharti A.K."/>
            <person name="Farmer A.D."/>
            <person name="May G.D."/>
            <person name="Woodward J.E."/>
            <person name="Medigue C."/>
            <person name="Vallenet D."/>
            <person name="Lajus A."/>
            <person name="Rouy Z."/>
            <person name="Martinez-Vaz B."/>
            <person name="Tiffin P."/>
            <person name="Young N.D."/>
            <person name="Sadowsky M.J."/>
        </authorList>
    </citation>
    <scope>NUCLEOTIDE SEQUENCE [LARGE SCALE GENOMIC DNA]</scope>
    <source>
        <strain evidence="3 4">USDA4894</strain>
    </source>
</reference>
<accession>A0A6N7LJK7</accession>
<sequence>MNRRRRITHSISIVMAFPLLAGLGTPVFAQSQEEILHYTGADREKVLVEGAAKEGELVVYSAMIADQALQPLTEAFMKKYPSVSVTFWRGDSEDIAQRVLAEERANNVVVDVVEGTSVSENLIKAGAVQTFASPMLDQYPDSYRDPNHLWAATRVSYFCMAYNTDMVNAADVPKSYEDLLDPKWQGQIAWRIGSESGTPLFITNLRSAWGEEKAEEYLKKLSAQKIVNFGAGSARTLVDRVIAGEYAMALNVFCHHPLISAEDGAPVASQLMNPVASTTATLLIPKNIRHPYGAALFTDFLLSEDGQKILLGADYFPAHPKVLPSEMLQKIVPHEAGYEENLVRPEALVNNGKKSDELYQTYFR</sequence>
<dbReference type="AlphaFoldDB" id="A0A6N7LJK7"/>
<evidence type="ECO:0000256" key="1">
    <source>
        <dbReference type="ARBA" id="ARBA00022729"/>
    </source>
</evidence>
<dbReference type="Proteomes" id="UP000439983">
    <property type="component" value="Unassembled WGS sequence"/>
</dbReference>
<dbReference type="EMBL" id="WITC01000084">
    <property type="protein sequence ID" value="MQX16924.1"/>
    <property type="molecule type" value="Genomic_DNA"/>
</dbReference>
<proteinExistence type="predicted"/>
<keyword evidence="4" id="KW-1185">Reference proteome</keyword>
<dbReference type="PANTHER" id="PTHR30006">
    <property type="entry name" value="THIAMINE-BINDING PERIPLASMIC PROTEIN-RELATED"/>
    <property type="match status" value="1"/>
</dbReference>
<dbReference type="PANTHER" id="PTHR30006:SF24">
    <property type="entry name" value="SLL0237 PROTEIN"/>
    <property type="match status" value="1"/>
</dbReference>
<feature type="chain" id="PRO_5027101916" evidence="2">
    <location>
        <begin position="30"/>
        <end position="364"/>
    </location>
</feature>
<dbReference type="Pfam" id="PF13343">
    <property type="entry name" value="SBP_bac_6"/>
    <property type="match status" value="1"/>
</dbReference>
<comment type="caution">
    <text evidence="3">The sequence shown here is derived from an EMBL/GenBank/DDBJ whole genome shotgun (WGS) entry which is preliminary data.</text>
</comment>
<dbReference type="Gene3D" id="3.40.190.10">
    <property type="entry name" value="Periplasmic binding protein-like II"/>
    <property type="match status" value="2"/>
</dbReference>